<dbReference type="CDD" id="cd13121">
    <property type="entry name" value="BF2867_like_C"/>
    <property type="match status" value="1"/>
</dbReference>
<dbReference type="EMBL" id="CP054003">
    <property type="protein sequence ID" value="QKH84649.1"/>
    <property type="molecule type" value="Genomic_DNA"/>
</dbReference>
<keyword evidence="1" id="KW-0732">Signal</keyword>
<dbReference type="InterPro" id="IPR042278">
    <property type="entry name" value="Mfa-like_1_N"/>
</dbReference>
<dbReference type="Gene3D" id="2.60.40.2630">
    <property type="match status" value="1"/>
</dbReference>
<proteinExistence type="predicted"/>
<evidence type="ECO:0000313" key="3">
    <source>
        <dbReference type="Proteomes" id="UP000501467"/>
    </source>
</evidence>
<protein>
    <submittedName>
        <fullName evidence="2">Fimbrillin family protein</fullName>
    </submittedName>
</protein>
<dbReference type="PROSITE" id="PS51257">
    <property type="entry name" value="PROKAR_LIPOPROTEIN"/>
    <property type="match status" value="1"/>
</dbReference>
<feature type="signal peptide" evidence="1">
    <location>
        <begin position="1"/>
        <end position="24"/>
    </location>
</feature>
<reference evidence="2 3" key="1">
    <citation type="submission" date="2020-05" db="EMBL/GenBank/DDBJ databases">
        <title>FDA dAtabase for Regulatory Grade micrObial Sequences (FDA-ARGOS): Supporting development and validation of Infectious Disease Dx tests.</title>
        <authorList>
            <person name="Bojja K."/>
            <person name="Kessler A."/>
            <person name="Tallon L."/>
            <person name="Sadzewicz L."/>
            <person name="Zhao X."/>
            <person name="Vavikolanu K."/>
            <person name="Mehta A."/>
            <person name="Aluvathingal J."/>
            <person name="Nadendla S."/>
            <person name="Myers T."/>
            <person name="Yan Y."/>
            <person name="Sichtig H."/>
        </authorList>
    </citation>
    <scope>NUCLEOTIDE SEQUENCE [LARGE SCALE GENOMIC DNA]</scope>
    <source>
        <strain evidence="2 3">FDAARGOS_763</strain>
    </source>
</reference>
<accession>A0AAP9NCR9</accession>
<evidence type="ECO:0000256" key="1">
    <source>
        <dbReference type="SAM" id="SignalP"/>
    </source>
</evidence>
<organism evidence="2 3">
    <name type="scientific">Bacteroides fragilis</name>
    <dbReference type="NCBI Taxonomy" id="817"/>
    <lineage>
        <taxon>Bacteria</taxon>
        <taxon>Pseudomonadati</taxon>
        <taxon>Bacteroidota</taxon>
        <taxon>Bacteroidia</taxon>
        <taxon>Bacteroidales</taxon>
        <taxon>Bacteroidaceae</taxon>
        <taxon>Bacteroides</taxon>
    </lineage>
</organism>
<gene>
    <name evidence="2" type="ORF">FOC69_09875</name>
</gene>
<dbReference type="CDD" id="cd13120">
    <property type="entry name" value="BF2867_like_N"/>
    <property type="match status" value="1"/>
</dbReference>
<dbReference type="InterPro" id="IPR025049">
    <property type="entry name" value="Mfa-like_1"/>
</dbReference>
<dbReference type="Gene3D" id="2.60.40.2620">
    <property type="entry name" value="Fimbrillin-like"/>
    <property type="match status" value="1"/>
</dbReference>
<dbReference type="Pfam" id="PF13149">
    <property type="entry name" value="Mfa_like_1"/>
    <property type="match status" value="1"/>
</dbReference>
<sequence>MHISEKMKLLLLSSIVLLFASCTAEEEFKENRGILFSAQTRTDNSTTEYANLQPGEQVGVYIIERIEAGAETSLKPTGNIFDNLLLSCQSEGILKPQNETYYPLNISYVDLYAYAPYDAATEIDSNRLLSFFVQQDQSSSGLIRKSDLLWSKKLNVSTTSVSAPSLTFNHCLSKLIINLKAGVGVTLDNTAVKVTGTKIGAKLNMIDGTLAEAQGDVVEITPMVHAGKFEYEAIIIPQTVTEGTKLFNIINNGKTYYCTVKDSKEFNPGTKYAYDITINADDLKVEMTGTINEWNTGETTTETIS</sequence>
<feature type="chain" id="PRO_5042899982" evidence="1">
    <location>
        <begin position="25"/>
        <end position="305"/>
    </location>
</feature>
<evidence type="ECO:0000313" key="2">
    <source>
        <dbReference type="EMBL" id="QKH84649.1"/>
    </source>
</evidence>
<dbReference type="RefSeq" id="WP_005776009.1">
    <property type="nucleotide sequence ID" value="NZ_CP054003.1"/>
</dbReference>
<dbReference type="AlphaFoldDB" id="A0AAP9NCR9"/>
<dbReference type="Proteomes" id="UP000501467">
    <property type="component" value="Chromosome"/>
</dbReference>
<name>A0AAP9NCR9_BACFG</name>